<dbReference type="PANTHER" id="PTHR13296">
    <property type="entry name" value="BCAS2 PROTEIN"/>
    <property type="match status" value="1"/>
</dbReference>
<evidence type="ECO:0000313" key="9">
    <source>
        <dbReference type="Proteomes" id="UP000018538"/>
    </source>
</evidence>
<proteinExistence type="inferred from homology"/>
<keyword evidence="9" id="KW-1185">Reference proteome</keyword>
<reference evidence="8 9" key="1">
    <citation type="submission" date="2013-11" db="EMBL/GenBank/DDBJ databases">
        <title>The Genome Sequence of Plasmodium yoelii 17X.</title>
        <authorList>
            <consortium name="The Broad Institute Genomics Platform"/>
            <consortium name="The Broad Institute Genome Sequencing Center for Infectious Disease"/>
            <person name="Neafsey D."/>
            <person name="Adams J."/>
            <person name="Walker B."/>
            <person name="Young S.K."/>
            <person name="Zeng Q."/>
            <person name="Gargeya S."/>
            <person name="Fitzgerald M."/>
            <person name="Haas B."/>
            <person name="Abouelleil A."/>
            <person name="Alvarado L."/>
            <person name="Chapman S.B."/>
            <person name="Gainer-Dewar J."/>
            <person name="Goldberg J."/>
            <person name="Griggs A."/>
            <person name="Gujja S."/>
            <person name="Hansen M."/>
            <person name="Howarth C."/>
            <person name="Imamovic A."/>
            <person name="Ireland A."/>
            <person name="Larimer J."/>
            <person name="McCowan C."/>
            <person name="Murphy C."/>
            <person name="Pearson M."/>
            <person name="Poon T.W."/>
            <person name="Priest M."/>
            <person name="Roberts A."/>
            <person name="Saif S."/>
            <person name="Shea T."/>
            <person name="Sykes S."/>
            <person name="Wortman J."/>
            <person name="Nusbaum C."/>
            <person name="Birren B."/>
        </authorList>
    </citation>
    <scope>NUCLEOTIDE SEQUENCE [LARGE SCALE GENOMIC DNA]</scope>
    <source>
        <strain evidence="8 9">17X</strain>
    </source>
</reference>
<dbReference type="Pfam" id="PF05700">
    <property type="entry name" value="BCAS2"/>
    <property type="match status" value="1"/>
</dbReference>
<dbReference type="GO" id="GO:0008380">
    <property type="term" value="P:RNA splicing"/>
    <property type="evidence" value="ECO:0007669"/>
    <property type="project" value="UniProtKB-KW"/>
</dbReference>
<dbReference type="GO" id="GO:0000974">
    <property type="term" value="C:Prp19 complex"/>
    <property type="evidence" value="ECO:0007669"/>
    <property type="project" value="TreeGrafter"/>
</dbReference>
<accession>V7PW14</accession>
<dbReference type="Proteomes" id="UP000018538">
    <property type="component" value="Unassembled WGS sequence"/>
</dbReference>
<name>V7PW14_PLAYE</name>
<sequence length="277" mass="33071">MESNTNESNEENGDTLNGPMEKIEDRNNDYALNENSEEKKKKKKKKFEKKKKKKNEKLYKSIELHYLVNALPYIDSYDNELEQNAKKLIEEEMNIMKETNQVKEYLKNFPIPDLLYLNNKNSIIQNELKRCEQNNKMSLLNFDHYDIENNSTSNINNNSTVNQAKKTFENHQLVLENLHNALINIELMNKYKEVIWSEHMKTFTQVDINLQNSIKLLKENIDNINKKRKLHHLSYVNDLTTLQNERKDFKRKNSLVLKEIKKLISENMLMKYKQNII</sequence>
<dbReference type="GO" id="GO:0071013">
    <property type="term" value="C:catalytic step 2 spliceosome"/>
    <property type="evidence" value="ECO:0007669"/>
    <property type="project" value="TreeGrafter"/>
</dbReference>
<evidence type="ECO:0000256" key="5">
    <source>
        <dbReference type="ARBA" id="ARBA00023187"/>
    </source>
</evidence>
<evidence type="ECO:0000256" key="6">
    <source>
        <dbReference type="ARBA" id="ARBA00023242"/>
    </source>
</evidence>
<evidence type="ECO:0000313" key="8">
    <source>
        <dbReference type="EMBL" id="ETB62338.1"/>
    </source>
</evidence>
<evidence type="ECO:0000256" key="7">
    <source>
        <dbReference type="SAM" id="MobiDB-lite"/>
    </source>
</evidence>
<organism evidence="8 9">
    <name type="scientific">Plasmodium yoelii 17X</name>
    <dbReference type="NCBI Taxonomy" id="1323249"/>
    <lineage>
        <taxon>Eukaryota</taxon>
        <taxon>Sar</taxon>
        <taxon>Alveolata</taxon>
        <taxon>Apicomplexa</taxon>
        <taxon>Aconoidasida</taxon>
        <taxon>Haemosporida</taxon>
        <taxon>Plasmodiidae</taxon>
        <taxon>Plasmodium</taxon>
        <taxon>Plasmodium (Vinckeia)</taxon>
    </lineage>
</organism>
<keyword evidence="4" id="KW-0747">Spliceosome</keyword>
<feature type="region of interest" description="Disordered" evidence="7">
    <location>
        <begin position="1"/>
        <end position="52"/>
    </location>
</feature>
<dbReference type="PANTHER" id="PTHR13296:SF0">
    <property type="entry name" value="PRE-MRNA-SPLICING FACTOR SPF27"/>
    <property type="match status" value="1"/>
</dbReference>
<dbReference type="InterPro" id="IPR008409">
    <property type="entry name" value="SPF27"/>
</dbReference>
<keyword evidence="5" id="KW-0508">mRNA splicing</keyword>
<dbReference type="OrthoDB" id="205794at2759"/>
<evidence type="ECO:0000256" key="1">
    <source>
        <dbReference type="ARBA" id="ARBA00004123"/>
    </source>
</evidence>
<protein>
    <recommendedName>
        <fullName evidence="10">Pre-mRNA-splicing factor CWF7</fullName>
    </recommendedName>
</protein>
<evidence type="ECO:0000256" key="4">
    <source>
        <dbReference type="ARBA" id="ARBA00022728"/>
    </source>
</evidence>
<evidence type="ECO:0008006" key="10">
    <source>
        <dbReference type="Google" id="ProtNLM"/>
    </source>
</evidence>
<gene>
    <name evidence="8" type="ORF">YYC_00931</name>
</gene>
<keyword evidence="6" id="KW-0539">Nucleus</keyword>
<keyword evidence="3" id="KW-0507">mRNA processing</keyword>
<dbReference type="AlphaFoldDB" id="V7PW14"/>
<feature type="compositionally biased region" description="Basic residues" evidence="7">
    <location>
        <begin position="40"/>
        <end position="52"/>
    </location>
</feature>
<evidence type="ECO:0000256" key="2">
    <source>
        <dbReference type="ARBA" id="ARBA00010788"/>
    </source>
</evidence>
<dbReference type="EMBL" id="KI635731">
    <property type="protein sequence ID" value="ETB62338.1"/>
    <property type="molecule type" value="Genomic_DNA"/>
</dbReference>
<dbReference type="GO" id="GO:0071011">
    <property type="term" value="C:precatalytic spliceosome"/>
    <property type="evidence" value="ECO:0007669"/>
    <property type="project" value="TreeGrafter"/>
</dbReference>
<evidence type="ECO:0000256" key="3">
    <source>
        <dbReference type="ARBA" id="ARBA00022664"/>
    </source>
</evidence>
<dbReference type="GO" id="GO:0006397">
    <property type="term" value="P:mRNA processing"/>
    <property type="evidence" value="ECO:0007669"/>
    <property type="project" value="UniProtKB-KW"/>
</dbReference>
<comment type="similarity">
    <text evidence="2">Belongs to the SPF27 family.</text>
</comment>
<comment type="subcellular location">
    <subcellularLocation>
        <location evidence="1">Nucleus</location>
    </subcellularLocation>
</comment>